<proteinExistence type="predicted"/>
<dbReference type="InterPro" id="IPR010064">
    <property type="entry name" value="HK97-gp10_tail"/>
</dbReference>
<sequence>MAEVMHVQILGLDVLDKRLKELDRRTSGNILRKALREGMNVLKKEAKLRVPVRTGKLKKGIHVKVTLKKKGECYAKLGMKKKVAYGVPVELGTSFFKARSFLRSAADTKGDEAIK</sequence>
<gene>
    <name evidence="1" type="ORF">S01H1_58776</name>
</gene>
<dbReference type="NCBIfam" id="TIGR01725">
    <property type="entry name" value="phge_HK97_gp10"/>
    <property type="match status" value="1"/>
</dbReference>
<dbReference type="AlphaFoldDB" id="X0WGE3"/>
<organism evidence="1">
    <name type="scientific">marine sediment metagenome</name>
    <dbReference type="NCBI Taxonomy" id="412755"/>
    <lineage>
        <taxon>unclassified sequences</taxon>
        <taxon>metagenomes</taxon>
        <taxon>ecological metagenomes</taxon>
    </lineage>
</organism>
<name>X0WGE3_9ZZZZ</name>
<protein>
    <recommendedName>
        <fullName evidence="2">HK97 gp10 family phage protein</fullName>
    </recommendedName>
</protein>
<evidence type="ECO:0008006" key="2">
    <source>
        <dbReference type="Google" id="ProtNLM"/>
    </source>
</evidence>
<reference evidence="1" key="1">
    <citation type="journal article" date="2014" name="Front. Microbiol.">
        <title>High frequency of phylogenetically diverse reductive dehalogenase-homologous genes in deep subseafloor sedimentary metagenomes.</title>
        <authorList>
            <person name="Kawai M."/>
            <person name="Futagami T."/>
            <person name="Toyoda A."/>
            <person name="Takaki Y."/>
            <person name="Nishi S."/>
            <person name="Hori S."/>
            <person name="Arai W."/>
            <person name="Tsubouchi T."/>
            <person name="Morono Y."/>
            <person name="Uchiyama I."/>
            <person name="Ito T."/>
            <person name="Fujiyama A."/>
            <person name="Inagaki F."/>
            <person name="Takami H."/>
        </authorList>
    </citation>
    <scope>NUCLEOTIDE SEQUENCE</scope>
    <source>
        <strain evidence="1">Expedition CK06-06</strain>
    </source>
</reference>
<accession>X0WGE3</accession>
<dbReference type="Pfam" id="PF04883">
    <property type="entry name" value="HK97-gp10_like"/>
    <property type="match status" value="1"/>
</dbReference>
<dbReference type="EMBL" id="BARS01038408">
    <property type="protein sequence ID" value="GAG22267.1"/>
    <property type="molecule type" value="Genomic_DNA"/>
</dbReference>
<feature type="non-terminal residue" evidence="1">
    <location>
        <position position="115"/>
    </location>
</feature>
<evidence type="ECO:0000313" key="1">
    <source>
        <dbReference type="EMBL" id="GAG22267.1"/>
    </source>
</evidence>
<comment type="caution">
    <text evidence="1">The sequence shown here is derived from an EMBL/GenBank/DDBJ whole genome shotgun (WGS) entry which is preliminary data.</text>
</comment>